<evidence type="ECO:0000313" key="1">
    <source>
        <dbReference type="EMBL" id="WKA06710.1"/>
    </source>
</evidence>
<dbReference type="EMBL" id="CP126663">
    <property type="protein sequence ID" value="WKA06710.1"/>
    <property type="molecule type" value="Genomic_DNA"/>
</dbReference>
<protein>
    <submittedName>
        <fullName evidence="1">Uncharacterized protein</fullName>
    </submittedName>
</protein>
<accession>A0ABY9DGZ5</accession>
<dbReference type="Pfam" id="PF06258">
    <property type="entry name" value="Mito_fiss_Elm1"/>
    <property type="match status" value="1"/>
</dbReference>
<proteinExistence type="predicted"/>
<dbReference type="PANTHER" id="PTHR33986:SF2">
    <property type="entry name" value="MITOCHONDRIAL FISSION PROTEIN ELM1"/>
    <property type="match status" value="1"/>
</dbReference>
<gene>
    <name evidence="1" type="ORF">VitviT2T_024598</name>
</gene>
<dbReference type="InterPro" id="IPR009367">
    <property type="entry name" value="Elm1-like"/>
</dbReference>
<reference evidence="1 2" key="1">
    <citation type="journal article" date="2023" name="Hortic Res">
        <title>The complete reference genome for grapevine (Vitis vinifera L.) genetics and breeding.</title>
        <authorList>
            <person name="Shi X."/>
            <person name="Cao S."/>
            <person name="Wang X."/>
            <person name="Huang S."/>
            <person name="Wang Y."/>
            <person name="Liu Z."/>
            <person name="Liu W."/>
            <person name="Leng X."/>
            <person name="Peng Y."/>
            <person name="Wang N."/>
            <person name="Wang Y."/>
            <person name="Ma Z."/>
            <person name="Xu X."/>
            <person name="Zhang F."/>
            <person name="Xue H."/>
            <person name="Zhong H."/>
            <person name="Wang Y."/>
            <person name="Zhang K."/>
            <person name="Velt A."/>
            <person name="Avia K."/>
            <person name="Holtgrawe D."/>
            <person name="Grimplet J."/>
            <person name="Matus J.T."/>
            <person name="Ware D."/>
            <person name="Wu X."/>
            <person name="Wang H."/>
            <person name="Liu C."/>
            <person name="Fang Y."/>
            <person name="Rustenholz C."/>
            <person name="Cheng Z."/>
            <person name="Xiao H."/>
            <person name="Zhou Y."/>
        </authorList>
    </citation>
    <scope>NUCLEOTIDE SEQUENCE [LARGE SCALE GENOMIC DNA]</scope>
    <source>
        <strain evidence="2">cv. Pinot noir / PN40024</strain>
        <tissue evidence="1">Leaf</tissue>
    </source>
</reference>
<dbReference type="Gene3D" id="3.40.50.10490">
    <property type="entry name" value="Glucose-6-phosphate isomerase like protein, domain 1"/>
    <property type="match status" value="2"/>
</dbReference>
<keyword evidence="2" id="KW-1185">Reference proteome</keyword>
<dbReference type="SUPFAM" id="SSF53697">
    <property type="entry name" value="SIS domain"/>
    <property type="match status" value="1"/>
</dbReference>
<name>A0ABY9DGZ5_VITVI</name>
<dbReference type="InterPro" id="IPR046348">
    <property type="entry name" value="SIS_dom_sf"/>
</dbReference>
<dbReference type="Proteomes" id="UP001227230">
    <property type="component" value="Chromosome 16"/>
</dbReference>
<organism evidence="1 2">
    <name type="scientific">Vitis vinifera</name>
    <name type="common">Grape</name>
    <dbReference type="NCBI Taxonomy" id="29760"/>
    <lineage>
        <taxon>Eukaryota</taxon>
        <taxon>Viridiplantae</taxon>
        <taxon>Streptophyta</taxon>
        <taxon>Embryophyta</taxon>
        <taxon>Tracheophyta</taxon>
        <taxon>Spermatophyta</taxon>
        <taxon>Magnoliopsida</taxon>
        <taxon>eudicotyledons</taxon>
        <taxon>Gunneridae</taxon>
        <taxon>Pentapetalae</taxon>
        <taxon>rosids</taxon>
        <taxon>Vitales</taxon>
        <taxon>Vitaceae</taxon>
        <taxon>Viteae</taxon>
        <taxon>Vitis</taxon>
    </lineage>
</organism>
<evidence type="ECO:0000313" key="2">
    <source>
        <dbReference type="Proteomes" id="UP001227230"/>
    </source>
</evidence>
<dbReference type="PANTHER" id="PTHR33986">
    <property type="entry name" value="OS02G0535700 PROTEIN"/>
    <property type="match status" value="1"/>
</dbReference>
<sequence>MPIAAAALSLNSLSLITPLSFVPFSHHPLASYLVMYEEFHACMAIHRTPSYPPCLIPQTRHHLACSSFIPYLPLHAPPHSLTTKEVTWRNIDDGMPVLLSGVIESLTFCRDNSLYSLKKKGTEKLRSAANVWHDEFAPLPKPQLGVNIERPASHCRYDEDFAKQLSACLHGALVSCDSVGMSFSKRTPEKVGGRTSEMSAASLLPTALQGIDIREMLASASWMDEANRTTVVKNNPAA</sequence>